<gene>
    <name evidence="12" type="primary">LOC113206726</name>
</gene>
<dbReference type="FunFam" id="3.90.470.20:FF:000003">
    <property type="entry name" value="L-aminoadipate-semialdehyde dehydrogenase-phosphopantetheinyl transferase"/>
    <property type="match status" value="1"/>
</dbReference>
<dbReference type="GO" id="GO:0000287">
    <property type="term" value="F:magnesium ion binding"/>
    <property type="evidence" value="ECO:0007669"/>
    <property type="project" value="InterPro"/>
</dbReference>
<dbReference type="GO" id="GO:0008897">
    <property type="term" value="F:holo-[acyl-carrier-protein] synthase activity"/>
    <property type="evidence" value="ECO:0007669"/>
    <property type="project" value="UniProtKB-EC"/>
</dbReference>
<dbReference type="Proteomes" id="UP000504606">
    <property type="component" value="Unplaced"/>
</dbReference>
<dbReference type="KEGG" id="foc:113206726"/>
<dbReference type="GO" id="GO:0005829">
    <property type="term" value="C:cytosol"/>
    <property type="evidence" value="ECO:0007669"/>
    <property type="project" value="TreeGrafter"/>
</dbReference>
<evidence type="ECO:0000256" key="6">
    <source>
        <dbReference type="ARBA" id="ARBA00033443"/>
    </source>
</evidence>
<comment type="catalytic activity">
    <reaction evidence="7">
        <text>apo-[ACP] + CoA = holo-[ACP] + adenosine 3',5'-bisphosphate + H(+)</text>
        <dbReference type="Rhea" id="RHEA:12068"/>
        <dbReference type="Rhea" id="RHEA-COMP:9685"/>
        <dbReference type="Rhea" id="RHEA-COMP:9690"/>
        <dbReference type="ChEBI" id="CHEBI:15378"/>
        <dbReference type="ChEBI" id="CHEBI:29999"/>
        <dbReference type="ChEBI" id="CHEBI:57287"/>
        <dbReference type="ChEBI" id="CHEBI:58343"/>
        <dbReference type="ChEBI" id="CHEBI:64479"/>
        <dbReference type="EC" id="2.7.8.7"/>
    </reaction>
    <physiologicalReaction direction="left-to-right" evidence="7">
        <dbReference type="Rhea" id="RHEA:12069"/>
    </physiologicalReaction>
</comment>
<dbReference type="InterPro" id="IPR037143">
    <property type="entry name" value="4-PPantetheinyl_Trfase_dom_sf"/>
</dbReference>
<dbReference type="AlphaFoldDB" id="A0A6J1SCG1"/>
<dbReference type="GO" id="GO:0019878">
    <property type="term" value="P:lysine biosynthetic process via aminoadipic acid"/>
    <property type="evidence" value="ECO:0007669"/>
    <property type="project" value="TreeGrafter"/>
</dbReference>
<evidence type="ECO:0000256" key="3">
    <source>
        <dbReference type="ARBA" id="ARBA00016301"/>
    </source>
</evidence>
<evidence type="ECO:0000259" key="10">
    <source>
        <dbReference type="Pfam" id="PF22624"/>
    </source>
</evidence>
<dbReference type="PANTHER" id="PTHR12215">
    <property type="entry name" value="PHOSPHOPANTETHEINE TRANSFERASE"/>
    <property type="match status" value="1"/>
</dbReference>
<dbReference type="PANTHER" id="PTHR12215:SF10">
    <property type="entry name" value="L-AMINOADIPATE-SEMIALDEHYDE DEHYDROGENASE-PHOSPHOPANTETHEINYL TRANSFERASE"/>
    <property type="match status" value="1"/>
</dbReference>
<dbReference type="InterPro" id="IPR050559">
    <property type="entry name" value="P-Pant_transferase_sf"/>
</dbReference>
<dbReference type="InterPro" id="IPR008278">
    <property type="entry name" value="4-PPantetheinyl_Trfase_dom"/>
</dbReference>
<dbReference type="RefSeq" id="XP_026278732.1">
    <property type="nucleotide sequence ID" value="XM_026422947.2"/>
</dbReference>
<dbReference type="GeneID" id="113206726"/>
<dbReference type="InterPro" id="IPR055066">
    <property type="entry name" value="AASDHPPT_N"/>
</dbReference>
<evidence type="ECO:0000256" key="4">
    <source>
        <dbReference type="ARBA" id="ARBA00022679"/>
    </source>
</evidence>
<evidence type="ECO:0000256" key="2">
    <source>
        <dbReference type="ARBA" id="ARBA00013172"/>
    </source>
</evidence>
<sequence length="294" mass="33514">MVGGAVPLRGSIRWAVNTRAWEPTEQEWLLASRCISLEDKERINKFAFKADAKASMAGTLMMRKLAHLATGEPYDKVTFFRDKHGRPAIRDQMLKMDFNISHQGNYTVLAGEVDSDLTVGIDVMHFKRKTGRGLQDFFRLMSKTCSNNEWNSILSHSSDERRAVTFFRHWCLKESYCKGTGLGVRTDMRFCSFKINTPILSADKPTTDTVLELDGVPNSTWLFHEWLLDPLHCVSVALSTRSNTMTMTNIQPVPFTTLSWSELIQEAVPLLPPDVDYVQTFMKKADWSRAHETN</sequence>
<dbReference type="EC" id="2.7.8.7" evidence="2"/>
<feature type="domain" description="4'-phosphopantetheinyl transferase N-terminal" evidence="10">
    <location>
        <begin position="20"/>
        <end position="113"/>
    </location>
</feature>
<evidence type="ECO:0000259" key="9">
    <source>
        <dbReference type="Pfam" id="PF01648"/>
    </source>
</evidence>
<evidence type="ECO:0000313" key="11">
    <source>
        <dbReference type="Proteomes" id="UP000504606"/>
    </source>
</evidence>
<protein>
    <recommendedName>
        <fullName evidence="3">L-aminoadipate-semialdehyde dehydrogenase-phosphopantetheinyl transferase</fullName>
        <ecNumber evidence="2">2.7.8.7</ecNumber>
    </recommendedName>
    <alternativeName>
        <fullName evidence="5">4'-phosphopantetheinyl transferase</fullName>
    </alternativeName>
    <alternativeName>
        <fullName evidence="6">Alpha-aminoadipic semialdehyde dehydrogenase-phosphopantetheinyl transferase</fullName>
    </alternativeName>
</protein>
<dbReference type="Gene3D" id="3.90.470.20">
    <property type="entry name" value="4'-phosphopantetheinyl transferase domain"/>
    <property type="match status" value="2"/>
</dbReference>
<evidence type="ECO:0000313" key="12">
    <source>
        <dbReference type="RefSeq" id="XP_026278732.1"/>
    </source>
</evidence>
<feature type="domain" description="4'-phosphopantetheinyl transferase" evidence="9">
    <location>
        <begin position="119"/>
        <end position="195"/>
    </location>
</feature>
<evidence type="ECO:0000256" key="1">
    <source>
        <dbReference type="ARBA" id="ARBA00006195"/>
    </source>
</evidence>
<name>A0A6J1SCG1_FRAOC</name>
<comment type="catalytic activity">
    <reaction evidence="8">
        <text>apo-[ACP] + acetyl-CoA = acetyl-[ACP] + adenosine 3',5'-bisphosphate + H(+)</text>
        <dbReference type="Rhea" id="RHEA:46564"/>
        <dbReference type="Rhea" id="RHEA-COMP:9621"/>
        <dbReference type="Rhea" id="RHEA-COMP:9690"/>
        <dbReference type="ChEBI" id="CHEBI:15378"/>
        <dbReference type="ChEBI" id="CHEBI:29999"/>
        <dbReference type="ChEBI" id="CHEBI:57288"/>
        <dbReference type="ChEBI" id="CHEBI:58343"/>
        <dbReference type="ChEBI" id="CHEBI:78446"/>
    </reaction>
    <physiologicalReaction direction="left-to-right" evidence="8">
        <dbReference type="Rhea" id="RHEA:46565"/>
    </physiologicalReaction>
</comment>
<accession>A0A6J1SCG1</accession>
<comment type="similarity">
    <text evidence="1">Belongs to the P-Pant transferase superfamily. AcpS family.</text>
</comment>
<proteinExistence type="inferred from homology"/>
<dbReference type="OrthoDB" id="26719at2759"/>
<evidence type="ECO:0000256" key="7">
    <source>
        <dbReference type="ARBA" id="ARBA00048641"/>
    </source>
</evidence>
<dbReference type="Pfam" id="PF01648">
    <property type="entry name" value="ACPS"/>
    <property type="match status" value="1"/>
</dbReference>
<dbReference type="Pfam" id="PF22624">
    <property type="entry name" value="AASDHPPT_N"/>
    <property type="match status" value="1"/>
</dbReference>
<dbReference type="SUPFAM" id="SSF56214">
    <property type="entry name" value="4'-phosphopantetheinyl transferase"/>
    <property type="match status" value="2"/>
</dbReference>
<keyword evidence="4" id="KW-0808">Transferase</keyword>
<evidence type="ECO:0000256" key="8">
    <source>
        <dbReference type="ARBA" id="ARBA00048794"/>
    </source>
</evidence>
<reference evidence="12" key="1">
    <citation type="submission" date="2025-08" db="UniProtKB">
        <authorList>
            <consortium name="RefSeq"/>
        </authorList>
    </citation>
    <scope>IDENTIFICATION</scope>
    <source>
        <tissue evidence="12">Whole organism</tissue>
    </source>
</reference>
<keyword evidence="11" id="KW-1185">Reference proteome</keyword>
<organism evidence="11 12">
    <name type="scientific">Frankliniella occidentalis</name>
    <name type="common">Western flower thrips</name>
    <name type="synonym">Euthrips occidentalis</name>
    <dbReference type="NCBI Taxonomy" id="133901"/>
    <lineage>
        <taxon>Eukaryota</taxon>
        <taxon>Metazoa</taxon>
        <taxon>Ecdysozoa</taxon>
        <taxon>Arthropoda</taxon>
        <taxon>Hexapoda</taxon>
        <taxon>Insecta</taxon>
        <taxon>Pterygota</taxon>
        <taxon>Neoptera</taxon>
        <taxon>Paraneoptera</taxon>
        <taxon>Thysanoptera</taxon>
        <taxon>Terebrantia</taxon>
        <taxon>Thripoidea</taxon>
        <taxon>Thripidae</taxon>
        <taxon>Frankliniella</taxon>
    </lineage>
</organism>
<evidence type="ECO:0000256" key="5">
    <source>
        <dbReference type="ARBA" id="ARBA00030484"/>
    </source>
</evidence>